<reference evidence="1" key="1">
    <citation type="submission" date="2016-10" db="EMBL/GenBank/DDBJ databases">
        <title>Sequence of Gallionella enrichment culture.</title>
        <authorList>
            <person name="Poehlein A."/>
            <person name="Muehling M."/>
            <person name="Daniel R."/>
        </authorList>
    </citation>
    <scope>NUCLEOTIDE SEQUENCE</scope>
</reference>
<sequence length="59" mass="6050">MYSLLLFSLPPPLAATVISTLLPGTMSVKITAGVLSLVFLRSNCGSATTLARSVLLGSV</sequence>
<proteinExistence type="predicted"/>
<accession>A0A1J5PWF1</accession>
<protein>
    <submittedName>
        <fullName evidence="1">Uncharacterized protein</fullName>
    </submittedName>
</protein>
<organism evidence="1">
    <name type="scientific">mine drainage metagenome</name>
    <dbReference type="NCBI Taxonomy" id="410659"/>
    <lineage>
        <taxon>unclassified sequences</taxon>
        <taxon>metagenomes</taxon>
        <taxon>ecological metagenomes</taxon>
    </lineage>
</organism>
<gene>
    <name evidence="1" type="ORF">GALL_487540</name>
</gene>
<dbReference type="AlphaFoldDB" id="A0A1J5PWF1"/>
<dbReference type="EMBL" id="MLJW01004610">
    <property type="protein sequence ID" value="OIQ69643.1"/>
    <property type="molecule type" value="Genomic_DNA"/>
</dbReference>
<comment type="caution">
    <text evidence="1">The sequence shown here is derived from an EMBL/GenBank/DDBJ whole genome shotgun (WGS) entry which is preliminary data.</text>
</comment>
<evidence type="ECO:0000313" key="1">
    <source>
        <dbReference type="EMBL" id="OIQ69643.1"/>
    </source>
</evidence>
<name>A0A1J5PWF1_9ZZZZ</name>